<reference evidence="8" key="2">
    <citation type="submission" date="2023-06" db="EMBL/GenBank/DDBJ databases">
        <authorList>
            <consortium name="Lawrence Berkeley National Laboratory"/>
            <person name="Haridas S."/>
            <person name="Hensen N."/>
            <person name="Bonometti L."/>
            <person name="Westerberg I."/>
            <person name="Brannstrom I.O."/>
            <person name="Guillou S."/>
            <person name="Cros-Aarteil S."/>
            <person name="Calhoun S."/>
            <person name="Kuo A."/>
            <person name="Mondo S."/>
            <person name="Pangilinan J."/>
            <person name="Riley R."/>
            <person name="Labutti K."/>
            <person name="Andreopoulos B."/>
            <person name="Lipzen A."/>
            <person name="Chen C."/>
            <person name="Yanf M."/>
            <person name="Daum C."/>
            <person name="Ng V."/>
            <person name="Clum A."/>
            <person name="Steindorff A."/>
            <person name="Ohm R."/>
            <person name="Martin F."/>
            <person name="Silar P."/>
            <person name="Natvig D."/>
            <person name="Lalanne C."/>
            <person name="Gautier V."/>
            <person name="Ament-Velasquez S.L."/>
            <person name="Kruys A."/>
            <person name="Hutchinson M.I."/>
            <person name="Powell A.J."/>
            <person name="Barry K."/>
            <person name="Miller A.N."/>
            <person name="Grigoriev I.V."/>
            <person name="Debuchy R."/>
            <person name="Gladieux P."/>
            <person name="Thoren M.H."/>
            <person name="Johannesson H."/>
        </authorList>
    </citation>
    <scope>NUCLEOTIDE SEQUENCE</scope>
    <source>
        <strain evidence="8">CBS 958.72</strain>
    </source>
</reference>
<evidence type="ECO:0000256" key="2">
    <source>
        <dbReference type="ARBA" id="ARBA00023002"/>
    </source>
</evidence>
<feature type="region of interest" description="Disordered" evidence="5">
    <location>
        <begin position="15"/>
        <end position="37"/>
    </location>
</feature>
<evidence type="ECO:0000256" key="5">
    <source>
        <dbReference type="SAM" id="MobiDB-lite"/>
    </source>
</evidence>
<gene>
    <name evidence="8" type="ORF">B0T24DRAFT_610422</name>
</gene>
<organism evidence="8 9">
    <name type="scientific">Lasiosphaeria ovina</name>
    <dbReference type="NCBI Taxonomy" id="92902"/>
    <lineage>
        <taxon>Eukaryota</taxon>
        <taxon>Fungi</taxon>
        <taxon>Dikarya</taxon>
        <taxon>Ascomycota</taxon>
        <taxon>Pezizomycotina</taxon>
        <taxon>Sordariomycetes</taxon>
        <taxon>Sordariomycetidae</taxon>
        <taxon>Sordariales</taxon>
        <taxon>Lasiosphaeriaceae</taxon>
        <taxon>Lasiosphaeria</taxon>
    </lineage>
</organism>
<dbReference type="AlphaFoldDB" id="A0AAE0NCS9"/>
<dbReference type="InterPro" id="IPR006140">
    <property type="entry name" value="D-isomer_DH_NAD-bd"/>
</dbReference>
<dbReference type="InterPro" id="IPR050418">
    <property type="entry name" value="D-iso_2-hydroxyacid_DH_PdxB"/>
</dbReference>
<dbReference type="InterPro" id="IPR036291">
    <property type="entry name" value="NAD(P)-bd_dom_sf"/>
</dbReference>
<dbReference type="PANTHER" id="PTHR43761:SF1">
    <property type="entry name" value="D-ISOMER SPECIFIC 2-HYDROXYACID DEHYDROGENASE CATALYTIC DOMAIN-CONTAINING PROTEIN-RELATED"/>
    <property type="match status" value="1"/>
</dbReference>
<evidence type="ECO:0000256" key="1">
    <source>
        <dbReference type="ARBA" id="ARBA00005854"/>
    </source>
</evidence>
<comment type="caution">
    <text evidence="8">The sequence shown here is derived from an EMBL/GenBank/DDBJ whole genome shotgun (WGS) entry which is preliminary data.</text>
</comment>
<dbReference type="Gene3D" id="3.40.50.720">
    <property type="entry name" value="NAD(P)-binding Rossmann-like Domain"/>
    <property type="match status" value="3"/>
</dbReference>
<protein>
    <submittedName>
        <fullName evidence="8">Glycerate dehydrogenase</fullName>
    </submittedName>
</protein>
<sequence length="358" mass="38297">MKNSVTNLFRSSISPSLRIPHLPPQPKKSHPRLHPRPHHRRPIVTIIMSSPPTATHHNIVALEGCITPIPDFTPAMPPGHTFTLTIHHHTPHADQPLVQSRLANADIAITTVCPLSTLTLSPSSTPYLRFIAVMASGHDVIAKPASLARGIVISNSPSSNVDAVDAWLSSPDGERPLPMREEVVGILGHGAVGKRIAELCRALGMKSILVSGRKGAAATTEEENGRTGFEEVIRTASVLFLCVPRTPETMGLLSTGEFEAMQPHALVVNVSRGGVVDEKALAEALKSGKIAGAATDVFEKEPAGPENSVLLGEDTEGLNLVTTPHVAWASRETTQNYQDTVIANLKAFLEQKPQNVVS</sequence>
<dbReference type="Pfam" id="PF00389">
    <property type="entry name" value="2-Hacid_dh"/>
    <property type="match status" value="1"/>
</dbReference>
<keyword evidence="2 4" id="KW-0560">Oxidoreductase</keyword>
<reference evidence="8" key="1">
    <citation type="journal article" date="2023" name="Mol. Phylogenet. Evol.">
        <title>Genome-scale phylogeny and comparative genomics of the fungal order Sordariales.</title>
        <authorList>
            <person name="Hensen N."/>
            <person name="Bonometti L."/>
            <person name="Westerberg I."/>
            <person name="Brannstrom I.O."/>
            <person name="Guillou S."/>
            <person name="Cros-Aarteil S."/>
            <person name="Calhoun S."/>
            <person name="Haridas S."/>
            <person name="Kuo A."/>
            <person name="Mondo S."/>
            <person name="Pangilinan J."/>
            <person name="Riley R."/>
            <person name="LaButti K."/>
            <person name="Andreopoulos B."/>
            <person name="Lipzen A."/>
            <person name="Chen C."/>
            <person name="Yan M."/>
            <person name="Daum C."/>
            <person name="Ng V."/>
            <person name="Clum A."/>
            <person name="Steindorff A."/>
            <person name="Ohm R.A."/>
            <person name="Martin F."/>
            <person name="Silar P."/>
            <person name="Natvig D.O."/>
            <person name="Lalanne C."/>
            <person name="Gautier V."/>
            <person name="Ament-Velasquez S.L."/>
            <person name="Kruys A."/>
            <person name="Hutchinson M.I."/>
            <person name="Powell A.J."/>
            <person name="Barry K."/>
            <person name="Miller A.N."/>
            <person name="Grigoriev I.V."/>
            <person name="Debuchy R."/>
            <person name="Gladieux P."/>
            <person name="Hiltunen Thoren M."/>
            <person name="Johannesson H."/>
        </authorList>
    </citation>
    <scope>NUCLEOTIDE SEQUENCE</scope>
    <source>
        <strain evidence="8">CBS 958.72</strain>
    </source>
</reference>
<dbReference type="Proteomes" id="UP001287356">
    <property type="component" value="Unassembled WGS sequence"/>
</dbReference>
<dbReference type="SUPFAM" id="SSF51735">
    <property type="entry name" value="NAD(P)-binding Rossmann-fold domains"/>
    <property type="match status" value="1"/>
</dbReference>
<evidence type="ECO:0000256" key="3">
    <source>
        <dbReference type="ARBA" id="ARBA00023027"/>
    </source>
</evidence>
<dbReference type="Pfam" id="PF02826">
    <property type="entry name" value="2-Hacid_dh_C"/>
    <property type="match status" value="1"/>
</dbReference>
<name>A0AAE0NCS9_9PEZI</name>
<comment type="similarity">
    <text evidence="1 4">Belongs to the D-isomer specific 2-hydroxyacid dehydrogenase family.</text>
</comment>
<dbReference type="GO" id="GO:0016616">
    <property type="term" value="F:oxidoreductase activity, acting on the CH-OH group of donors, NAD or NADP as acceptor"/>
    <property type="evidence" value="ECO:0007669"/>
    <property type="project" value="InterPro"/>
</dbReference>
<feature type="domain" description="D-isomer specific 2-hydroxyacid dehydrogenase catalytic" evidence="6">
    <location>
        <begin position="97"/>
        <end position="357"/>
    </location>
</feature>
<dbReference type="EMBL" id="JAULSN010000002">
    <property type="protein sequence ID" value="KAK3378971.1"/>
    <property type="molecule type" value="Genomic_DNA"/>
</dbReference>
<feature type="domain" description="D-isomer specific 2-hydroxyacid dehydrogenase NAD-binding" evidence="7">
    <location>
        <begin position="167"/>
        <end position="327"/>
    </location>
</feature>
<proteinExistence type="inferred from homology"/>
<evidence type="ECO:0000313" key="8">
    <source>
        <dbReference type="EMBL" id="KAK3378971.1"/>
    </source>
</evidence>
<feature type="compositionally biased region" description="Basic residues" evidence="5">
    <location>
        <begin position="27"/>
        <end position="37"/>
    </location>
</feature>
<dbReference type="PANTHER" id="PTHR43761">
    <property type="entry name" value="D-ISOMER SPECIFIC 2-HYDROXYACID DEHYDROGENASE FAMILY PROTEIN (AFU_ORTHOLOGUE AFUA_1G13630)"/>
    <property type="match status" value="1"/>
</dbReference>
<dbReference type="GO" id="GO:0051287">
    <property type="term" value="F:NAD binding"/>
    <property type="evidence" value="ECO:0007669"/>
    <property type="project" value="InterPro"/>
</dbReference>
<evidence type="ECO:0000259" key="6">
    <source>
        <dbReference type="Pfam" id="PF00389"/>
    </source>
</evidence>
<evidence type="ECO:0000313" key="9">
    <source>
        <dbReference type="Proteomes" id="UP001287356"/>
    </source>
</evidence>
<dbReference type="CDD" id="cd05198">
    <property type="entry name" value="formate_dh_like"/>
    <property type="match status" value="1"/>
</dbReference>
<evidence type="ECO:0000256" key="4">
    <source>
        <dbReference type="RuleBase" id="RU003719"/>
    </source>
</evidence>
<keyword evidence="9" id="KW-1185">Reference proteome</keyword>
<evidence type="ECO:0000259" key="7">
    <source>
        <dbReference type="Pfam" id="PF02826"/>
    </source>
</evidence>
<dbReference type="InterPro" id="IPR006139">
    <property type="entry name" value="D-isomer_2_OHA_DH_cat_dom"/>
</dbReference>
<dbReference type="SUPFAM" id="SSF52283">
    <property type="entry name" value="Formate/glycerate dehydrogenase catalytic domain-like"/>
    <property type="match status" value="1"/>
</dbReference>
<accession>A0AAE0NCS9</accession>
<keyword evidence="3" id="KW-0520">NAD</keyword>